<comment type="similarity">
    <text evidence="1">Belongs to the LCA5 family.</text>
</comment>
<reference evidence="7 8" key="1">
    <citation type="journal article" date="2024" name="Proc. Natl. Acad. Sci. U.S.A.">
        <title>The genetic regulatory architecture and epigenomic basis for age-related changes in rattlesnake venom.</title>
        <authorList>
            <person name="Hogan M.P."/>
            <person name="Holding M.L."/>
            <person name="Nystrom G.S."/>
            <person name="Colston T.J."/>
            <person name="Bartlett D.A."/>
            <person name="Mason A.J."/>
            <person name="Ellsworth S.A."/>
            <person name="Rautsaw R.M."/>
            <person name="Lawrence K.C."/>
            <person name="Strickland J.L."/>
            <person name="He B."/>
            <person name="Fraser P."/>
            <person name="Margres M.J."/>
            <person name="Gilbert D.M."/>
            <person name="Gibbs H.L."/>
            <person name="Parkinson C.L."/>
            <person name="Rokyta D.R."/>
        </authorList>
    </citation>
    <scope>NUCLEOTIDE SEQUENCE [LARGE SCALE GENOMIC DNA]</scope>
    <source>
        <strain evidence="7">DRR0105</strain>
    </source>
</reference>
<feature type="compositionally biased region" description="Polar residues" evidence="5">
    <location>
        <begin position="189"/>
        <end position="213"/>
    </location>
</feature>
<proteinExistence type="inferred from homology"/>
<evidence type="ECO:0000256" key="2">
    <source>
        <dbReference type="ARBA" id="ARBA00023054"/>
    </source>
</evidence>
<feature type="region of interest" description="Disordered" evidence="5">
    <location>
        <begin position="106"/>
        <end position="149"/>
    </location>
</feature>
<dbReference type="InterPro" id="IPR026188">
    <property type="entry name" value="Lebercilin-like"/>
</dbReference>
<feature type="compositionally biased region" description="Low complexity" evidence="5">
    <location>
        <begin position="35"/>
        <end position="48"/>
    </location>
</feature>
<feature type="compositionally biased region" description="Basic and acidic residues" evidence="5">
    <location>
        <begin position="172"/>
        <end position="186"/>
    </location>
</feature>
<evidence type="ECO:0000256" key="5">
    <source>
        <dbReference type="SAM" id="MobiDB-lite"/>
    </source>
</evidence>
<dbReference type="PANTHER" id="PTHR16650">
    <property type="entry name" value="C21ORF13-RELATED"/>
    <property type="match status" value="1"/>
</dbReference>
<dbReference type="Pfam" id="PF15619">
    <property type="entry name" value="Lebercilin"/>
    <property type="match status" value="1"/>
</dbReference>
<protein>
    <recommendedName>
        <fullName evidence="3">Lebercilin-like protein</fullName>
    </recommendedName>
    <alternativeName>
        <fullName evidence="4">Leber congenital amaurosis 5-like protein</fullName>
    </alternativeName>
</protein>
<sequence length="213" mass="23417">MASHDISLYHTIQEDKACGKCRKSGSSNDSPGRLSKSTKNSKNNNCSKSSNLTVPMTFVIMLQERLSTAAVTAFVAKRTTVELLRTIIVNIFPQIPLKPPYVKREEASSSHCSSSQNLTREEKGKSSPGKSADSESTSKDSQAEECRASKKLREVQAELLKTTDALQALQKLSEDKKLGERGELKRKLTSVTQKLDASDENPSNVQLTLLRTT</sequence>
<evidence type="ECO:0000256" key="4">
    <source>
        <dbReference type="ARBA" id="ARBA00041402"/>
    </source>
</evidence>
<evidence type="ECO:0000256" key="3">
    <source>
        <dbReference type="ARBA" id="ARBA00041189"/>
    </source>
</evidence>
<dbReference type="AlphaFoldDB" id="A0AAW1BJX2"/>
<dbReference type="Proteomes" id="UP001474421">
    <property type="component" value="Unassembled WGS sequence"/>
</dbReference>
<organism evidence="7 8">
    <name type="scientific">Crotalus adamanteus</name>
    <name type="common">Eastern diamondback rattlesnake</name>
    <dbReference type="NCBI Taxonomy" id="8729"/>
    <lineage>
        <taxon>Eukaryota</taxon>
        <taxon>Metazoa</taxon>
        <taxon>Chordata</taxon>
        <taxon>Craniata</taxon>
        <taxon>Vertebrata</taxon>
        <taxon>Euteleostomi</taxon>
        <taxon>Lepidosauria</taxon>
        <taxon>Squamata</taxon>
        <taxon>Bifurcata</taxon>
        <taxon>Unidentata</taxon>
        <taxon>Episquamata</taxon>
        <taxon>Toxicofera</taxon>
        <taxon>Serpentes</taxon>
        <taxon>Colubroidea</taxon>
        <taxon>Viperidae</taxon>
        <taxon>Crotalinae</taxon>
        <taxon>Crotalus</taxon>
    </lineage>
</organism>
<gene>
    <name evidence="7" type="ORF">NXF25_010457</name>
</gene>
<dbReference type="PANTHER" id="PTHR16650:SF9">
    <property type="entry name" value="LEBERCILIN-LIKE PROTEIN"/>
    <property type="match status" value="1"/>
</dbReference>
<feature type="compositionally biased region" description="Basic and acidic residues" evidence="5">
    <location>
        <begin position="132"/>
        <end position="149"/>
    </location>
</feature>
<evidence type="ECO:0000313" key="8">
    <source>
        <dbReference type="Proteomes" id="UP001474421"/>
    </source>
</evidence>
<dbReference type="GO" id="GO:0042073">
    <property type="term" value="P:intraciliary transport"/>
    <property type="evidence" value="ECO:0007669"/>
    <property type="project" value="TreeGrafter"/>
</dbReference>
<feature type="domain" description="Lebercilin" evidence="6">
    <location>
        <begin position="138"/>
        <end position="203"/>
    </location>
</feature>
<comment type="caution">
    <text evidence="7">The sequence shown here is derived from an EMBL/GenBank/DDBJ whole genome shotgun (WGS) entry which is preliminary data.</text>
</comment>
<feature type="region of interest" description="Disordered" evidence="5">
    <location>
        <begin position="20"/>
        <end position="48"/>
    </location>
</feature>
<dbReference type="GO" id="GO:0005930">
    <property type="term" value="C:axoneme"/>
    <property type="evidence" value="ECO:0007669"/>
    <property type="project" value="TreeGrafter"/>
</dbReference>
<evidence type="ECO:0000256" key="1">
    <source>
        <dbReference type="ARBA" id="ARBA00010229"/>
    </source>
</evidence>
<dbReference type="EMBL" id="JAOTOJ010000004">
    <property type="protein sequence ID" value="KAK9402101.1"/>
    <property type="molecule type" value="Genomic_DNA"/>
</dbReference>
<evidence type="ECO:0000313" key="7">
    <source>
        <dbReference type="EMBL" id="KAK9402101.1"/>
    </source>
</evidence>
<keyword evidence="8" id="KW-1185">Reference proteome</keyword>
<accession>A0AAW1BJX2</accession>
<dbReference type="InterPro" id="IPR028933">
    <property type="entry name" value="Lebercilin_dom"/>
</dbReference>
<evidence type="ECO:0000259" key="6">
    <source>
        <dbReference type="Pfam" id="PF15619"/>
    </source>
</evidence>
<feature type="region of interest" description="Disordered" evidence="5">
    <location>
        <begin position="172"/>
        <end position="213"/>
    </location>
</feature>
<keyword evidence="2" id="KW-0175">Coiled coil</keyword>
<name>A0AAW1BJX2_CROAD</name>